<evidence type="ECO:0000256" key="7">
    <source>
        <dbReference type="SAM" id="SignalP"/>
    </source>
</evidence>
<dbReference type="GO" id="GO:0005794">
    <property type="term" value="C:Golgi apparatus"/>
    <property type="evidence" value="ECO:0007669"/>
    <property type="project" value="TreeGrafter"/>
</dbReference>
<dbReference type="Pfam" id="PF08551">
    <property type="entry name" value="DUF1751"/>
    <property type="match status" value="1"/>
</dbReference>
<feature type="transmembrane region" description="Helical" evidence="6">
    <location>
        <begin position="189"/>
        <end position="222"/>
    </location>
</feature>
<evidence type="ECO:0008006" key="10">
    <source>
        <dbReference type="Google" id="ProtNLM"/>
    </source>
</evidence>
<dbReference type="EMBL" id="JAVFHQ010000009">
    <property type="protein sequence ID" value="KAK4548069.1"/>
    <property type="molecule type" value="Genomic_DNA"/>
</dbReference>
<evidence type="ECO:0000256" key="6">
    <source>
        <dbReference type="SAM" id="Phobius"/>
    </source>
</evidence>
<gene>
    <name evidence="8" type="ORF">LTR36_010789</name>
</gene>
<protein>
    <recommendedName>
        <fullName evidence="10">Rhomboid family protein</fullName>
    </recommendedName>
</protein>
<evidence type="ECO:0000256" key="1">
    <source>
        <dbReference type="ARBA" id="ARBA00004141"/>
    </source>
</evidence>
<evidence type="ECO:0000256" key="3">
    <source>
        <dbReference type="ARBA" id="ARBA00022989"/>
    </source>
</evidence>
<dbReference type="InterPro" id="IPR013861">
    <property type="entry name" value="TMEM115/Pdh1/Rbl19"/>
</dbReference>
<keyword evidence="7" id="KW-0732">Signal</keyword>
<dbReference type="SMART" id="SM01160">
    <property type="entry name" value="DUF1751"/>
    <property type="match status" value="1"/>
</dbReference>
<evidence type="ECO:0000256" key="4">
    <source>
        <dbReference type="ARBA" id="ARBA00023136"/>
    </source>
</evidence>
<dbReference type="GO" id="GO:0016020">
    <property type="term" value="C:membrane"/>
    <property type="evidence" value="ECO:0007669"/>
    <property type="project" value="UniProtKB-SubCell"/>
</dbReference>
<feature type="signal peptide" evidence="7">
    <location>
        <begin position="1"/>
        <end position="29"/>
    </location>
</feature>
<keyword evidence="2 6" id="KW-0812">Transmembrane</keyword>
<reference evidence="8 9" key="1">
    <citation type="submission" date="2021-11" db="EMBL/GenBank/DDBJ databases">
        <title>Black yeast isolated from Biological Soil Crust.</title>
        <authorList>
            <person name="Kurbessoian T."/>
        </authorList>
    </citation>
    <scope>NUCLEOTIDE SEQUENCE [LARGE SCALE GENOMIC DNA]</scope>
    <source>
        <strain evidence="8 9">CCFEE 5522</strain>
    </source>
</reference>
<feature type="region of interest" description="Disordered" evidence="5">
    <location>
        <begin position="342"/>
        <end position="371"/>
    </location>
</feature>
<dbReference type="InterPro" id="IPR035952">
    <property type="entry name" value="Rhomboid-like_sf"/>
</dbReference>
<dbReference type="Proteomes" id="UP001324427">
    <property type="component" value="Unassembled WGS sequence"/>
</dbReference>
<comment type="caution">
    <text evidence="8">The sequence shown here is derived from an EMBL/GenBank/DDBJ whole genome shotgun (WGS) entry which is preliminary data.</text>
</comment>
<keyword evidence="3 6" id="KW-1133">Transmembrane helix</keyword>
<dbReference type="GO" id="GO:0006890">
    <property type="term" value="P:retrograde vesicle-mediated transport, Golgi to endoplasmic reticulum"/>
    <property type="evidence" value="ECO:0007669"/>
    <property type="project" value="InterPro"/>
</dbReference>
<evidence type="ECO:0000256" key="2">
    <source>
        <dbReference type="ARBA" id="ARBA00022692"/>
    </source>
</evidence>
<dbReference type="Gene3D" id="1.20.1540.10">
    <property type="entry name" value="Rhomboid-like"/>
    <property type="match status" value="1"/>
</dbReference>
<dbReference type="FunFam" id="1.20.1540.10:FF:000004">
    <property type="entry name" value="Transmembrane protein 115"/>
    <property type="match status" value="1"/>
</dbReference>
<dbReference type="PANTHER" id="PTHR13377:SF3">
    <property type="entry name" value="TRANSMEMBRANE PROTEIN 115"/>
    <property type="match status" value="1"/>
</dbReference>
<name>A0AAV9JR06_9PEZI</name>
<feature type="chain" id="PRO_5043933915" description="Rhomboid family protein" evidence="7">
    <location>
        <begin position="30"/>
        <end position="371"/>
    </location>
</feature>
<evidence type="ECO:0000256" key="5">
    <source>
        <dbReference type="SAM" id="MobiDB-lite"/>
    </source>
</evidence>
<comment type="subcellular location">
    <subcellularLocation>
        <location evidence="1">Membrane</location>
        <topology evidence="1">Multi-pass membrane protein</topology>
    </subcellularLocation>
</comment>
<proteinExistence type="predicted"/>
<evidence type="ECO:0000313" key="9">
    <source>
        <dbReference type="Proteomes" id="UP001324427"/>
    </source>
</evidence>
<keyword evidence="4 6" id="KW-0472">Membrane</keyword>
<keyword evidence="9" id="KW-1185">Reference proteome</keyword>
<feature type="transmembrane region" description="Helical" evidence="6">
    <location>
        <begin position="118"/>
        <end position="137"/>
    </location>
</feature>
<dbReference type="AlphaFoldDB" id="A0AAV9JR06"/>
<organism evidence="8 9">
    <name type="scientific">Oleoguttula mirabilis</name>
    <dbReference type="NCBI Taxonomy" id="1507867"/>
    <lineage>
        <taxon>Eukaryota</taxon>
        <taxon>Fungi</taxon>
        <taxon>Dikarya</taxon>
        <taxon>Ascomycota</taxon>
        <taxon>Pezizomycotina</taxon>
        <taxon>Dothideomycetes</taxon>
        <taxon>Dothideomycetidae</taxon>
        <taxon>Mycosphaerellales</taxon>
        <taxon>Teratosphaeriaceae</taxon>
        <taxon>Oleoguttula</taxon>
    </lineage>
</organism>
<sequence length="371" mass="39130">MPPRITLPPLTRALLLTLLALSALNAVLRTRKWTASLPSTPTSPNSLAATAANYLSSPSYAIPYLALIPTQSIRYPWTFLTAALVENNVVSLAVSGSVIWFGGRYLERAWGSTEFGKFVLFVTMIPNLLSFGVYAFWHGVAGTPEFPTPIQGLLALSAAFLVALKQLVPEHTVSLLRGALRIRIKHFPALFTLANMVSGPLLGTDTALWLSLFGFLTGWIYLRFFRVSELTSSTATGGEGAVTIRGDASDTFAFVAFFPDAMHGFLAPVCDAVYGALVQLRVCTPFSPHDVETGSGSAASRSEGLPSIVTGGGGGGRTAEAERRRAVALQALDQRLNAAAAASTSAAGAPVSMDRPTVTGEAARPGGETQA</sequence>
<accession>A0AAV9JR06</accession>
<feature type="region of interest" description="Disordered" evidence="5">
    <location>
        <begin position="291"/>
        <end position="322"/>
    </location>
</feature>
<dbReference type="PANTHER" id="PTHR13377">
    <property type="entry name" value="PLACENTAL PROTEIN 6"/>
    <property type="match status" value="1"/>
</dbReference>
<evidence type="ECO:0000313" key="8">
    <source>
        <dbReference type="EMBL" id="KAK4548069.1"/>
    </source>
</evidence>
<dbReference type="SUPFAM" id="SSF144091">
    <property type="entry name" value="Rhomboid-like"/>
    <property type="match status" value="1"/>
</dbReference>